<dbReference type="Proteomes" id="UP000032000">
    <property type="component" value="Segment"/>
</dbReference>
<accession>A0A0B4L8Z3</accession>
<dbReference type="KEGG" id="vg:23681013"/>
<evidence type="ECO:0000313" key="3">
    <source>
        <dbReference type="Proteomes" id="UP000032000"/>
    </source>
</evidence>
<organism evidence="2 3">
    <name type="scientific">Salmonella phage STP4-a</name>
    <dbReference type="NCBI Taxonomy" id="1445860"/>
    <lineage>
        <taxon>Viruses</taxon>
        <taxon>Duplodnaviria</taxon>
        <taxon>Heunggongvirae</taxon>
        <taxon>Uroviricota</taxon>
        <taxon>Caudoviricetes</taxon>
        <taxon>Pantevenvirales</taxon>
        <taxon>Straboviridae</taxon>
        <taxon>Tevenvirinae</taxon>
        <taxon>Gelderlandvirus</taxon>
        <taxon>Gelderlandvirus stp4a</taxon>
    </lineage>
</organism>
<keyword evidence="1" id="KW-1133">Transmembrane helix</keyword>
<name>A0A0B4L8Z3_9CAUD</name>
<sequence>MSPFKQIWVLVFLVMAPVFIASGMLIWEGLTPPPRVLGAICFGIAALAVERLFFYTGIIK</sequence>
<keyword evidence="1" id="KW-0812">Transmembrane</keyword>
<feature type="transmembrane region" description="Helical" evidence="1">
    <location>
        <begin position="36"/>
        <end position="54"/>
    </location>
</feature>
<keyword evidence="1" id="KW-0472">Membrane</keyword>
<evidence type="ECO:0000256" key="1">
    <source>
        <dbReference type="SAM" id="Phobius"/>
    </source>
</evidence>
<reference evidence="2" key="1">
    <citation type="submission" date="2015-06" db="EMBL/GenBank/DDBJ databases">
        <title>Genomic characterization of STP4-a, a novel T4 virulent phage infecting Salmonella.</title>
        <authorList>
            <person name="Li M."/>
            <person name="Wang J."/>
            <person name="Lin H."/>
            <person name="Han F."/>
        </authorList>
    </citation>
    <scope>NUCLEOTIDE SEQUENCE [LARGE SCALE GENOMIC DNA]</scope>
</reference>
<proteinExistence type="predicted"/>
<dbReference type="RefSeq" id="YP_009126203.1">
    <property type="nucleotide sequence ID" value="NC_026607.2"/>
</dbReference>
<dbReference type="EMBL" id="KJ000058">
    <property type="protein sequence ID" value="AHJ86850.1"/>
    <property type="molecule type" value="Genomic_DNA"/>
</dbReference>
<keyword evidence="3" id="KW-1185">Reference proteome</keyword>
<evidence type="ECO:0000313" key="2">
    <source>
        <dbReference type="EMBL" id="AHJ86850.1"/>
    </source>
</evidence>
<gene>
    <name evidence="2" type="ORF">STP4a_253</name>
</gene>
<protein>
    <submittedName>
        <fullName evidence="2">Uncharacterized protein</fullName>
    </submittedName>
</protein>
<feature type="transmembrane region" description="Helical" evidence="1">
    <location>
        <begin position="7"/>
        <end position="30"/>
    </location>
</feature>
<dbReference type="GeneID" id="23681013"/>